<protein>
    <submittedName>
        <fullName evidence="1">Uncharacterized protein</fullName>
    </submittedName>
</protein>
<reference evidence="1 2" key="1">
    <citation type="submission" date="2016-06" db="EMBL/GenBank/DDBJ databases">
        <title>Comparative genomics of the ectomycorrhizal sister species Rhizopogon vinicolor and Rhizopogon vesiculosus (Basidiomycota: Boletales) reveals a divergence of the mating type B locus.</title>
        <authorList>
            <consortium name="DOE Joint Genome Institute"/>
            <person name="Mujic A.B."/>
            <person name="Kuo A."/>
            <person name="Tritt A."/>
            <person name="Lipzen A."/>
            <person name="Chen C."/>
            <person name="Johnson J."/>
            <person name="Sharma A."/>
            <person name="Barry K."/>
            <person name="Grigoriev I.V."/>
            <person name="Spatafora J.W."/>
        </authorList>
    </citation>
    <scope>NUCLEOTIDE SEQUENCE [LARGE SCALE GENOMIC DNA]</scope>
    <source>
        <strain evidence="1 2">AM-OR11-026</strain>
    </source>
</reference>
<dbReference type="AlphaFoldDB" id="A0A1B7N3T0"/>
<name>A0A1B7N3T0_9AGAM</name>
<gene>
    <name evidence="1" type="ORF">K503DRAFT_81195</name>
</gene>
<evidence type="ECO:0000313" key="2">
    <source>
        <dbReference type="Proteomes" id="UP000092154"/>
    </source>
</evidence>
<accession>A0A1B7N3T0</accession>
<dbReference type="InParanoid" id="A0A1B7N3T0"/>
<dbReference type="EMBL" id="KV448247">
    <property type="protein sequence ID" value="OAX39505.1"/>
    <property type="molecule type" value="Genomic_DNA"/>
</dbReference>
<evidence type="ECO:0000313" key="1">
    <source>
        <dbReference type="EMBL" id="OAX39505.1"/>
    </source>
</evidence>
<keyword evidence="2" id="KW-1185">Reference proteome</keyword>
<dbReference type="Proteomes" id="UP000092154">
    <property type="component" value="Unassembled WGS sequence"/>
</dbReference>
<proteinExistence type="predicted"/>
<organism evidence="1 2">
    <name type="scientific">Rhizopogon vinicolor AM-OR11-026</name>
    <dbReference type="NCBI Taxonomy" id="1314800"/>
    <lineage>
        <taxon>Eukaryota</taxon>
        <taxon>Fungi</taxon>
        <taxon>Dikarya</taxon>
        <taxon>Basidiomycota</taxon>
        <taxon>Agaricomycotina</taxon>
        <taxon>Agaricomycetes</taxon>
        <taxon>Agaricomycetidae</taxon>
        <taxon>Boletales</taxon>
        <taxon>Suillineae</taxon>
        <taxon>Rhizopogonaceae</taxon>
        <taxon>Rhizopogon</taxon>
    </lineage>
</organism>
<sequence length="71" mass="7699">MNITSVYVLTTASVAAFMSWSCSRTAVRSLAFIFPEPFHSNRSPTGVKSASLLDQMLSTCRLSVVPSIVDD</sequence>